<feature type="transmembrane region" description="Helical" evidence="1">
    <location>
        <begin position="12"/>
        <end position="31"/>
    </location>
</feature>
<keyword evidence="1" id="KW-0812">Transmembrane</keyword>
<proteinExistence type="predicted"/>
<organism evidence="2 3">
    <name type="scientific">Dyadobacter sandarakinus</name>
    <dbReference type="NCBI Taxonomy" id="2747268"/>
    <lineage>
        <taxon>Bacteria</taxon>
        <taxon>Pseudomonadati</taxon>
        <taxon>Bacteroidota</taxon>
        <taxon>Cytophagia</taxon>
        <taxon>Cytophagales</taxon>
        <taxon>Spirosomataceae</taxon>
        <taxon>Dyadobacter</taxon>
    </lineage>
</organism>
<evidence type="ECO:0000256" key="1">
    <source>
        <dbReference type="SAM" id="Phobius"/>
    </source>
</evidence>
<dbReference type="Proteomes" id="UP000612680">
    <property type="component" value="Chromosome"/>
</dbReference>
<dbReference type="EMBL" id="CP056775">
    <property type="protein sequence ID" value="QRQ99829.1"/>
    <property type="molecule type" value="Genomic_DNA"/>
</dbReference>
<gene>
    <name evidence="2" type="ORF">HWI92_02300</name>
</gene>
<keyword evidence="1" id="KW-0472">Membrane</keyword>
<keyword evidence="1" id="KW-1133">Transmembrane helix</keyword>
<accession>A0ABX7I222</accession>
<reference evidence="2 3" key="1">
    <citation type="submission" date="2020-06" db="EMBL/GenBank/DDBJ databases">
        <title>Dyadobacter sandarakinus sp. nov., isolated from the soil of the Arctic Yellow River Station.</title>
        <authorList>
            <person name="Zhang Y."/>
            <person name="Peng F."/>
        </authorList>
    </citation>
    <scope>NUCLEOTIDE SEQUENCE [LARGE SCALE GENOMIC DNA]</scope>
    <source>
        <strain evidence="2 3">Q3-56</strain>
    </source>
</reference>
<dbReference type="RefSeq" id="WP_204660592.1">
    <property type="nucleotide sequence ID" value="NZ_CP056775.1"/>
</dbReference>
<sequence>MKTKVHPDFIKASNLIFVSAALGIISVLIAGKDLSDARVASALIMVTGITCATAHLIRRGVEWVRYFFMASVVIGTLLAPFIWGINIKTASEIIIYIIQGILQIWAFILLFKARSTGYIPDSNLPESQQ</sequence>
<feature type="transmembrane region" description="Helical" evidence="1">
    <location>
        <begin position="93"/>
        <end position="111"/>
    </location>
</feature>
<feature type="transmembrane region" description="Helical" evidence="1">
    <location>
        <begin position="66"/>
        <end position="87"/>
    </location>
</feature>
<feature type="transmembrane region" description="Helical" evidence="1">
    <location>
        <begin position="37"/>
        <end position="57"/>
    </location>
</feature>
<keyword evidence="3" id="KW-1185">Reference proteome</keyword>
<evidence type="ECO:0000313" key="2">
    <source>
        <dbReference type="EMBL" id="QRQ99829.1"/>
    </source>
</evidence>
<evidence type="ECO:0008006" key="4">
    <source>
        <dbReference type="Google" id="ProtNLM"/>
    </source>
</evidence>
<protein>
    <recommendedName>
        <fullName evidence="4">SPW repeat-containing protein</fullName>
    </recommendedName>
</protein>
<evidence type="ECO:0000313" key="3">
    <source>
        <dbReference type="Proteomes" id="UP000612680"/>
    </source>
</evidence>
<name>A0ABX7I222_9BACT</name>